<name>A0A6A5W3K7_9PLEO</name>
<protein>
    <recommendedName>
        <fullName evidence="2">Clr5 domain-containing protein</fullName>
    </recommendedName>
</protein>
<dbReference type="Gene3D" id="1.25.40.10">
    <property type="entry name" value="Tetratricopeptide repeat domain"/>
    <property type="match status" value="1"/>
</dbReference>
<dbReference type="OrthoDB" id="5308957at2759"/>
<evidence type="ECO:0000256" key="1">
    <source>
        <dbReference type="SAM" id="MobiDB-lite"/>
    </source>
</evidence>
<dbReference type="SUPFAM" id="SSF48452">
    <property type="entry name" value="TPR-like"/>
    <property type="match status" value="1"/>
</dbReference>
<feature type="region of interest" description="Disordered" evidence="1">
    <location>
        <begin position="152"/>
        <end position="185"/>
    </location>
</feature>
<evidence type="ECO:0000259" key="2">
    <source>
        <dbReference type="Pfam" id="PF14420"/>
    </source>
</evidence>
<accession>A0A6A5W3K7</accession>
<evidence type="ECO:0000313" key="4">
    <source>
        <dbReference type="Proteomes" id="UP000799779"/>
    </source>
</evidence>
<dbReference type="Pfam" id="PF14420">
    <property type="entry name" value="Clr5"/>
    <property type="match status" value="1"/>
</dbReference>
<dbReference type="EMBL" id="ML977625">
    <property type="protein sequence ID" value="KAF1996453.1"/>
    <property type="molecule type" value="Genomic_DNA"/>
</dbReference>
<sequence length="585" mass="67412">MAKPLVSDLPLRKQLDVVVEEIRFASSTPSSSSDSDISLRIDGWTKHRALIEKLYIDSQWKLDEVRRFMEKEHGHLGSTKQYKTHFKAWNIRKNVKKEEALFVMSKKNTRDAIGRKSEFRLRGKPVSVDNVVRYLQRKGIPDPRTAATIERVRTPPSFSVRTPSPSPPASPSHRSPSAPSIDRSTLYPSTLMSGDAMAEYANDQADLEEIRQYLATIDEATWTSMDLSKEAEILAMVTAPLPSLANPSKYRTPENLFFNINLYLLGTFESNLFVHTYNGQLTRSRPPPPEIYRFQDNWGTGLNMIRNGLHAQGRAVFAQVCDLAVKMFYNDSLQIFNHQDPYWMRCVIHLYRSTVTAQPTLGKHLLRHMSQTACKLLPNGHPWREIFTAMGAIDEEILDVLMRSWDMYNELTAHRFSRLDEEYISSWFGYAFWCKSPVELEAQIYAMWQLAVTELPRNDRRISFLGYHYAGAKANMGKLEEALLLFQRQLEFVEETGHDGHRFLVLERLAMCHNDLGEVVEAECRIKQAVELARDQQWEEQMQEAATILRKWLRDWGRHEDAKALGLDGRIGGFVIPLDDEDERL</sequence>
<dbReference type="InterPro" id="IPR011990">
    <property type="entry name" value="TPR-like_helical_dom_sf"/>
</dbReference>
<gene>
    <name evidence="3" type="ORF">P154DRAFT_566051</name>
</gene>
<dbReference type="PANTHER" id="PTHR38788">
    <property type="entry name" value="CLR5 DOMAIN-CONTAINING PROTEIN"/>
    <property type="match status" value="1"/>
</dbReference>
<dbReference type="Proteomes" id="UP000799779">
    <property type="component" value="Unassembled WGS sequence"/>
</dbReference>
<dbReference type="InterPro" id="IPR025676">
    <property type="entry name" value="Clr5_dom"/>
</dbReference>
<feature type="compositionally biased region" description="Low complexity" evidence="1">
    <location>
        <begin position="171"/>
        <end position="180"/>
    </location>
</feature>
<reference evidence="3" key="1">
    <citation type="journal article" date="2020" name="Stud. Mycol.">
        <title>101 Dothideomycetes genomes: a test case for predicting lifestyles and emergence of pathogens.</title>
        <authorList>
            <person name="Haridas S."/>
            <person name="Albert R."/>
            <person name="Binder M."/>
            <person name="Bloem J."/>
            <person name="Labutti K."/>
            <person name="Salamov A."/>
            <person name="Andreopoulos B."/>
            <person name="Baker S."/>
            <person name="Barry K."/>
            <person name="Bills G."/>
            <person name="Bluhm B."/>
            <person name="Cannon C."/>
            <person name="Castanera R."/>
            <person name="Culley D."/>
            <person name="Daum C."/>
            <person name="Ezra D."/>
            <person name="Gonzalez J."/>
            <person name="Henrissat B."/>
            <person name="Kuo A."/>
            <person name="Liang C."/>
            <person name="Lipzen A."/>
            <person name="Lutzoni F."/>
            <person name="Magnuson J."/>
            <person name="Mondo S."/>
            <person name="Nolan M."/>
            <person name="Ohm R."/>
            <person name="Pangilinan J."/>
            <person name="Park H.-J."/>
            <person name="Ramirez L."/>
            <person name="Alfaro M."/>
            <person name="Sun H."/>
            <person name="Tritt A."/>
            <person name="Yoshinaga Y."/>
            <person name="Zwiers L.-H."/>
            <person name="Turgeon B."/>
            <person name="Goodwin S."/>
            <person name="Spatafora J."/>
            <person name="Crous P."/>
            <person name="Grigoriev I."/>
        </authorList>
    </citation>
    <scope>NUCLEOTIDE SEQUENCE</scope>
    <source>
        <strain evidence="3">CBS 123094</strain>
    </source>
</reference>
<evidence type="ECO:0000313" key="3">
    <source>
        <dbReference type="EMBL" id="KAF1996453.1"/>
    </source>
</evidence>
<dbReference type="AlphaFoldDB" id="A0A6A5W3K7"/>
<organism evidence="3 4">
    <name type="scientific">Amniculicola lignicola CBS 123094</name>
    <dbReference type="NCBI Taxonomy" id="1392246"/>
    <lineage>
        <taxon>Eukaryota</taxon>
        <taxon>Fungi</taxon>
        <taxon>Dikarya</taxon>
        <taxon>Ascomycota</taxon>
        <taxon>Pezizomycotina</taxon>
        <taxon>Dothideomycetes</taxon>
        <taxon>Pleosporomycetidae</taxon>
        <taxon>Pleosporales</taxon>
        <taxon>Amniculicolaceae</taxon>
        <taxon>Amniculicola</taxon>
    </lineage>
</organism>
<feature type="domain" description="Clr5" evidence="2">
    <location>
        <begin position="43"/>
        <end position="93"/>
    </location>
</feature>
<dbReference type="PANTHER" id="PTHR38788:SF3">
    <property type="entry name" value="CLR5 DOMAIN-CONTAINING PROTEIN"/>
    <property type="match status" value="1"/>
</dbReference>
<keyword evidence="4" id="KW-1185">Reference proteome</keyword>
<proteinExistence type="predicted"/>